<evidence type="ECO:0000313" key="2">
    <source>
        <dbReference type="EMBL" id="KZV78151.1"/>
    </source>
</evidence>
<dbReference type="EMBL" id="KV427084">
    <property type="protein sequence ID" value="KZV78151.1"/>
    <property type="molecule type" value="Genomic_DNA"/>
</dbReference>
<dbReference type="STRING" id="1314781.A0A166MKX2"/>
<evidence type="ECO:0000256" key="1">
    <source>
        <dbReference type="SAM" id="MobiDB-lite"/>
    </source>
</evidence>
<sequence length="531" mass="60269">MEMDMLEGDTVTRFKKPLRIRTRSLSRPMHVVRRGVCGTVRRAGAQVLYTPYTPTLTDNQEKAIAREQRRTGIIKMPEYDKDLVAHMTTLADRVQALLTSEGKAQRQTLQHALRDAVQTEFGAQYDVEDYSIYTYAFDMPSPPLEFAVVGPELEPSSLANALSKHAFTGSFIPIAPLLRDQSPLDWSTRPTRPRDGYPTKLFVRSDNPAHIPTCILSPPNPLLHPLRELIQVYFELTPGDMRHAFFILWLWTQSLHFGFVDPMALALMLIQSSRSTPPPPTLQTPLDADIYRNHSKKAKLIHKFGHEQVVFNDQEIDTSRVPPGGHAIRFFHSARSIIVNFFQFYSTLPSNFEPLEQIISVRNGSVLRRTETQAGLEDETLNERIWRLSKLPETEQLQCCPSFEFPERWARQSMIVQDPFLLTWNHTGHWHAKNTSTFLHAGSVAYTKIIHKEPLADIFGHVRRPRCVHQTSCLIRPSACLTRRGTKRSSSRTRSVASMSCRQYKTCLATPSSRGSLPCRSGTSSLGLPGK</sequence>
<protein>
    <submittedName>
        <fullName evidence="2">Uncharacterized protein</fullName>
    </submittedName>
</protein>
<gene>
    <name evidence="2" type="ORF">EXIGLDRAFT_67328</name>
</gene>
<dbReference type="InParanoid" id="A0A166MKX2"/>
<keyword evidence="3" id="KW-1185">Reference proteome</keyword>
<dbReference type="Proteomes" id="UP000077266">
    <property type="component" value="Unassembled WGS sequence"/>
</dbReference>
<name>A0A166MKX2_EXIGL</name>
<dbReference type="Gene3D" id="1.10.1410.10">
    <property type="match status" value="1"/>
</dbReference>
<organism evidence="2 3">
    <name type="scientific">Exidia glandulosa HHB12029</name>
    <dbReference type="NCBI Taxonomy" id="1314781"/>
    <lineage>
        <taxon>Eukaryota</taxon>
        <taxon>Fungi</taxon>
        <taxon>Dikarya</taxon>
        <taxon>Basidiomycota</taxon>
        <taxon>Agaricomycotina</taxon>
        <taxon>Agaricomycetes</taxon>
        <taxon>Auriculariales</taxon>
        <taxon>Exidiaceae</taxon>
        <taxon>Exidia</taxon>
    </lineage>
</organism>
<feature type="region of interest" description="Disordered" evidence="1">
    <location>
        <begin position="510"/>
        <end position="531"/>
    </location>
</feature>
<accession>A0A166MKX2</accession>
<dbReference type="AlphaFoldDB" id="A0A166MKX2"/>
<proteinExistence type="predicted"/>
<evidence type="ECO:0000313" key="3">
    <source>
        <dbReference type="Proteomes" id="UP000077266"/>
    </source>
</evidence>
<reference evidence="2 3" key="1">
    <citation type="journal article" date="2016" name="Mol. Biol. Evol.">
        <title>Comparative Genomics of Early-Diverging Mushroom-Forming Fungi Provides Insights into the Origins of Lignocellulose Decay Capabilities.</title>
        <authorList>
            <person name="Nagy L.G."/>
            <person name="Riley R."/>
            <person name="Tritt A."/>
            <person name="Adam C."/>
            <person name="Daum C."/>
            <person name="Floudas D."/>
            <person name="Sun H."/>
            <person name="Yadav J.S."/>
            <person name="Pangilinan J."/>
            <person name="Larsson K.H."/>
            <person name="Matsuura K."/>
            <person name="Barry K."/>
            <person name="Labutti K."/>
            <person name="Kuo R."/>
            <person name="Ohm R.A."/>
            <person name="Bhattacharya S.S."/>
            <person name="Shirouzu T."/>
            <person name="Yoshinaga Y."/>
            <person name="Martin F.M."/>
            <person name="Grigoriev I.V."/>
            <person name="Hibbett D.S."/>
        </authorList>
    </citation>
    <scope>NUCLEOTIDE SEQUENCE [LARGE SCALE GENOMIC DNA]</scope>
    <source>
        <strain evidence="2 3">HHB12029</strain>
    </source>
</reference>
<dbReference type="OrthoDB" id="2274644at2759"/>
<dbReference type="SUPFAM" id="SSF81631">
    <property type="entry name" value="PAP/OAS1 substrate-binding domain"/>
    <property type="match status" value="1"/>
</dbReference>